<dbReference type="Proteomes" id="UP001438112">
    <property type="component" value="Unassembled WGS sequence"/>
</dbReference>
<dbReference type="Gene3D" id="3.40.630.30">
    <property type="match status" value="1"/>
</dbReference>
<dbReference type="EMBL" id="BAABVV010000036">
    <property type="protein sequence ID" value="GAA6114499.1"/>
    <property type="molecule type" value="Genomic_DNA"/>
</dbReference>
<proteinExistence type="predicted"/>
<comment type="caution">
    <text evidence="1">The sequence shown here is derived from an EMBL/GenBank/DDBJ whole genome shotgun (WGS) entry which is preliminary data.</text>
</comment>
<gene>
    <name evidence="1" type="ORF">AP20H10_08620</name>
</gene>
<protein>
    <submittedName>
        <fullName evidence="1">Uncharacterized protein</fullName>
    </submittedName>
</protein>
<accession>A0ABP9ZI93</accession>
<keyword evidence="2" id="KW-1185">Reference proteome</keyword>
<sequence length="141" mass="16409">MHSFEGLRPIITNHFYFDWLTKFPVKDVIAFQQRQDQDADLDNTSQFINATMNDIMSQKGLLWGISNKNDNQFIGVAGIANLNDETVTIYVNVISMDDNEELEIIKRMLQMKENYFADKPHRFMIKPLSDSLDKQINNFNA</sequence>
<organism evidence="1 2">
    <name type="scientific">Apilactobacillus apinorum</name>
    <dbReference type="NCBI Taxonomy" id="1218495"/>
    <lineage>
        <taxon>Bacteria</taxon>
        <taxon>Bacillati</taxon>
        <taxon>Bacillota</taxon>
        <taxon>Bacilli</taxon>
        <taxon>Lactobacillales</taxon>
        <taxon>Lactobacillaceae</taxon>
        <taxon>Apilactobacillus</taxon>
    </lineage>
</organism>
<evidence type="ECO:0000313" key="2">
    <source>
        <dbReference type="Proteomes" id="UP001438112"/>
    </source>
</evidence>
<name>A0ABP9ZI93_9LACO</name>
<evidence type="ECO:0000313" key="1">
    <source>
        <dbReference type="EMBL" id="GAA6114499.1"/>
    </source>
</evidence>
<dbReference type="RefSeq" id="WP_353318040.1">
    <property type="nucleotide sequence ID" value="NZ_BAABVV010000036.1"/>
</dbReference>
<reference evidence="1 2" key="1">
    <citation type="submission" date="2024-03" db="EMBL/GenBank/DDBJ databases">
        <title>Inconsistent identification of Apilactobacillus kunkeei-related strains obtained by well-developed overall genome related indices.</title>
        <authorList>
            <person name="Maeno S."/>
            <person name="Endo A."/>
        </authorList>
    </citation>
    <scope>NUCLEOTIDE SEQUENCE [LARGE SCALE GENOMIC DNA]</scope>
    <source>
        <strain evidence="1 2">20H-10</strain>
    </source>
</reference>